<keyword evidence="6" id="KW-0328">Glycosyltransferase</keyword>
<dbReference type="RefSeq" id="WP_220483411.1">
    <property type="nucleotide sequence ID" value="NZ_JACGWT010000001.1"/>
</dbReference>
<comment type="pathway">
    <text evidence="3">Cell wall biogenesis; cell wall polysaccharide biosynthesis.</text>
</comment>
<dbReference type="SUPFAM" id="SSF53448">
    <property type="entry name" value="Nucleotide-diphospho-sugar transferases"/>
    <property type="match status" value="1"/>
</dbReference>
<dbReference type="InterPro" id="IPR001173">
    <property type="entry name" value="Glyco_trans_2-like"/>
</dbReference>
<protein>
    <submittedName>
        <fullName evidence="13">GT2 family glycosyltransferase</fullName>
    </submittedName>
</protein>
<dbReference type="GO" id="GO:0016757">
    <property type="term" value="F:glycosyltransferase activity"/>
    <property type="evidence" value="ECO:0007669"/>
    <property type="project" value="UniProtKB-KW"/>
</dbReference>
<feature type="domain" description="Glycosyltransferase 2-like" evidence="12">
    <location>
        <begin position="46"/>
        <end position="137"/>
    </location>
</feature>
<evidence type="ECO:0000256" key="3">
    <source>
        <dbReference type="ARBA" id="ARBA00004776"/>
    </source>
</evidence>
<name>A0A7W3IQ82_9ACTN</name>
<comment type="pathway">
    <text evidence="4">Sphingolipid metabolism.</text>
</comment>
<comment type="caution">
    <text evidence="13">The sequence shown here is derived from an EMBL/GenBank/DDBJ whole genome shotgun (WGS) entry which is preliminary data.</text>
</comment>
<dbReference type="Gene3D" id="3.90.550.10">
    <property type="entry name" value="Spore Coat Polysaccharide Biosynthesis Protein SpsA, Chain A"/>
    <property type="match status" value="1"/>
</dbReference>
<feature type="compositionally biased region" description="Basic and acidic residues" evidence="11">
    <location>
        <begin position="9"/>
        <end position="24"/>
    </location>
</feature>
<dbReference type="Proteomes" id="UP000523079">
    <property type="component" value="Unassembled WGS sequence"/>
</dbReference>
<dbReference type="PANTHER" id="PTHR43179:SF12">
    <property type="entry name" value="GALACTOFURANOSYLTRANSFERASE GLFT2"/>
    <property type="match status" value="1"/>
</dbReference>
<dbReference type="EMBL" id="JACGWT010000001">
    <property type="protein sequence ID" value="MBA8793238.1"/>
    <property type="molecule type" value="Genomic_DNA"/>
</dbReference>
<evidence type="ECO:0000256" key="9">
    <source>
        <dbReference type="ARBA" id="ARBA00022989"/>
    </source>
</evidence>
<dbReference type="GO" id="GO:0016020">
    <property type="term" value="C:membrane"/>
    <property type="evidence" value="ECO:0007669"/>
    <property type="project" value="UniProtKB-SubCell"/>
</dbReference>
<dbReference type="Pfam" id="PF00535">
    <property type="entry name" value="Glycos_transf_2"/>
    <property type="match status" value="1"/>
</dbReference>
<evidence type="ECO:0000256" key="2">
    <source>
        <dbReference type="ARBA" id="ARBA00004760"/>
    </source>
</evidence>
<organism evidence="13 14">
    <name type="scientific">Microlunatus kandeliicorticis</name>
    <dbReference type="NCBI Taxonomy" id="1759536"/>
    <lineage>
        <taxon>Bacteria</taxon>
        <taxon>Bacillati</taxon>
        <taxon>Actinomycetota</taxon>
        <taxon>Actinomycetes</taxon>
        <taxon>Propionibacteriales</taxon>
        <taxon>Propionibacteriaceae</taxon>
        <taxon>Microlunatus</taxon>
    </lineage>
</organism>
<evidence type="ECO:0000256" key="1">
    <source>
        <dbReference type="ARBA" id="ARBA00004141"/>
    </source>
</evidence>
<reference evidence="13 14" key="1">
    <citation type="submission" date="2020-07" db="EMBL/GenBank/DDBJ databases">
        <title>Sequencing the genomes of 1000 actinobacteria strains.</title>
        <authorList>
            <person name="Klenk H.-P."/>
        </authorList>
    </citation>
    <scope>NUCLEOTIDE SEQUENCE [LARGE SCALE GENOMIC DNA]</scope>
    <source>
        <strain evidence="13 14">DSM 100723</strain>
    </source>
</reference>
<evidence type="ECO:0000256" key="5">
    <source>
        <dbReference type="ARBA" id="ARBA00006739"/>
    </source>
</evidence>
<dbReference type="Pfam" id="PF13506">
    <property type="entry name" value="Glyco_transf_21"/>
    <property type="match status" value="1"/>
</dbReference>
<keyword evidence="7 13" id="KW-0808">Transferase</keyword>
<evidence type="ECO:0000256" key="10">
    <source>
        <dbReference type="ARBA" id="ARBA00023136"/>
    </source>
</evidence>
<keyword evidence="14" id="KW-1185">Reference proteome</keyword>
<evidence type="ECO:0000256" key="11">
    <source>
        <dbReference type="SAM" id="MobiDB-lite"/>
    </source>
</evidence>
<keyword evidence="9" id="KW-1133">Transmembrane helix</keyword>
<evidence type="ECO:0000259" key="12">
    <source>
        <dbReference type="Pfam" id="PF00535"/>
    </source>
</evidence>
<proteinExistence type="inferred from homology"/>
<keyword evidence="8" id="KW-0812">Transmembrane</keyword>
<feature type="region of interest" description="Disordered" evidence="11">
    <location>
        <begin position="1"/>
        <end position="24"/>
    </location>
</feature>
<sequence>MSHPPPEASRAERTRTEPSADRTDDLATLTAAELVLVAYRSRGHVETLFALWPDELPVVVVDNSGDVDGLRSVVEARPHTRYVDGGGQGFARAANLGALSSTAEVVVFVNPDCRPTPAALAALVRGVLEDEGALSHAATMLGTDGEVESGVGGWEPTVRRVAAYAVGRGGPGRTFFASPRRGEHLEVDWTTGACMAVRSATFRALGGFDETFYVYCEDVAFGRAGRRAGLRSVLREDVTVVHGSGSSGAPSAEMMRLRGVSFANYLRRFDRPLPAAVMRATMIAGSLLRAAANAVRRRPFGGELAFVRGLVTRTAYVGGREVAAVRYAEVGTRGLAD</sequence>
<evidence type="ECO:0000256" key="8">
    <source>
        <dbReference type="ARBA" id="ARBA00022692"/>
    </source>
</evidence>
<evidence type="ECO:0000256" key="7">
    <source>
        <dbReference type="ARBA" id="ARBA00022679"/>
    </source>
</evidence>
<dbReference type="PANTHER" id="PTHR43179">
    <property type="entry name" value="RHAMNOSYLTRANSFERASE WBBL"/>
    <property type="match status" value="1"/>
</dbReference>
<dbReference type="AlphaFoldDB" id="A0A7W3IQ82"/>
<comment type="pathway">
    <text evidence="2">Lipid metabolism; sphingolipid metabolism.</text>
</comment>
<dbReference type="InterPro" id="IPR029044">
    <property type="entry name" value="Nucleotide-diphossugar_trans"/>
</dbReference>
<comment type="subcellular location">
    <subcellularLocation>
        <location evidence="1">Membrane</location>
        <topology evidence="1">Multi-pass membrane protein</topology>
    </subcellularLocation>
</comment>
<comment type="similarity">
    <text evidence="5">Belongs to the glycosyltransferase 2 family.</text>
</comment>
<evidence type="ECO:0000256" key="6">
    <source>
        <dbReference type="ARBA" id="ARBA00022676"/>
    </source>
</evidence>
<accession>A0A7W3IQ82</accession>
<evidence type="ECO:0000313" key="14">
    <source>
        <dbReference type="Proteomes" id="UP000523079"/>
    </source>
</evidence>
<gene>
    <name evidence="13" type="ORF">FHX74_000832</name>
</gene>
<dbReference type="InterPro" id="IPR025993">
    <property type="entry name" value="Ceramide_glucosylTrfase"/>
</dbReference>
<keyword evidence="10" id="KW-0472">Membrane</keyword>
<evidence type="ECO:0000256" key="4">
    <source>
        <dbReference type="ARBA" id="ARBA00004991"/>
    </source>
</evidence>
<evidence type="ECO:0000313" key="13">
    <source>
        <dbReference type="EMBL" id="MBA8793238.1"/>
    </source>
</evidence>